<accession>A0A413U4G8</accession>
<proteinExistence type="predicted"/>
<protein>
    <submittedName>
        <fullName evidence="1">Uncharacterized protein</fullName>
    </submittedName>
</protein>
<reference evidence="1 2" key="1">
    <citation type="submission" date="2018-08" db="EMBL/GenBank/DDBJ databases">
        <title>A genome reference for cultivated species of the human gut microbiota.</title>
        <authorList>
            <person name="Zou Y."/>
            <person name="Xue W."/>
            <person name="Luo G."/>
        </authorList>
    </citation>
    <scope>NUCLEOTIDE SEQUENCE [LARGE SCALE GENOMIC DNA]</scope>
    <source>
        <strain evidence="1 2">AM42-17AT</strain>
    </source>
</reference>
<comment type="caution">
    <text evidence="1">The sequence shown here is derived from an EMBL/GenBank/DDBJ whole genome shotgun (WGS) entry which is preliminary data.</text>
</comment>
<gene>
    <name evidence="1" type="ORF">DW912_08695</name>
</gene>
<sequence length="100" mass="11927">MKVEKELVDIFNLHPNNMTMLNQIIQQAFKCPNTADQNYEKMREFRVFFTSRKTLLNEFNHFEGNMNIFQPAIDITKASLQKEITEIETKLIEIRNFVNQ</sequence>
<organism evidence="1 2">
    <name type="scientific">Agathobacter rectalis</name>
    <dbReference type="NCBI Taxonomy" id="39491"/>
    <lineage>
        <taxon>Bacteria</taxon>
        <taxon>Bacillati</taxon>
        <taxon>Bacillota</taxon>
        <taxon>Clostridia</taxon>
        <taxon>Lachnospirales</taxon>
        <taxon>Lachnospiraceae</taxon>
        <taxon>Agathobacter</taxon>
    </lineage>
</organism>
<evidence type="ECO:0000313" key="2">
    <source>
        <dbReference type="Proteomes" id="UP000286220"/>
    </source>
</evidence>
<evidence type="ECO:0000313" key="1">
    <source>
        <dbReference type="EMBL" id="RHA92190.1"/>
    </source>
</evidence>
<dbReference type="EMBL" id="QSFZ01000008">
    <property type="protein sequence ID" value="RHA92190.1"/>
    <property type="molecule type" value="Genomic_DNA"/>
</dbReference>
<dbReference type="AlphaFoldDB" id="A0A413U4G8"/>
<name>A0A413U4G8_9FIRM</name>
<dbReference type="Proteomes" id="UP000286220">
    <property type="component" value="Unassembled WGS sequence"/>
</dbReference>